<dbReference type="InterPro" id="IPR006461">
    <property type="entry name" value="PLAC_motif_containing"/>
</dbReference>
<evidence type="ECO:0000256" key="1">
    <source>
        <dbReference type="SAM" id="MobiDB-lite"/>
    </source>
</evidence>
<proteinExistence type="predicted"/>
<gene>
    <name evidence="2" type="ORF">PNOK_0592500</name>
</gene>
<feature type="compositionally biased region" description="Pro residues" evidence="1">
    <location>
        <begin position="38"/>
        <end position="53"/>
    </location>
</feature>
<reference evidence="2 3" key="1">
    <citation type="journal article" date="2017" name="Mol. Ecol.">
        <title>Comparative and population genomic landscape of Phellinus noxius: A hypervariable fungus causing root rot in trees.</title>
        <authorList>
            <person name="Chung C.L."/>
            <person name="Lee T.J."/>
            <person name="Akiba M."/>
            <person name="Lee H.H."/>
            <person name="Kuo T.H."/>
            <person name="Liu D."/>
            <person name="Ke H.M."/>
            <person name="Yokoi T."/>
            <person name="Roa M.B."/>
            <person name="Lu M.J."/>
            <person name="Chang Y.Y."/>
            <person name="Ann P.J."/>
            <person name="Tsai J.N."/>
            <person name="Chen C.Y."/>
            <person name="Tzean S.S."/>
            <person name="Ota Y."/>
            <person name="Hattori T."/>
            <person name="Sahashi N."/>
            <person name="Liou R.F."/>
            <person name="Kikuchi T."/>
            <person name="Tsai I.J."/>
        </authorList>
    </citation>
    <scope>NUCLEOTIDE SEQUENCE [LARGE SCALE GENOMIC DNA]</scope>
    <source>
        <strain evidence="2 3">FFPRI411160</strain>
    </source>
</reference>
<keyword evidence="3" id="KW-1185">Reference proteome</keyword>
<feature type="compositionally biased region" description="Polar residues" evidence="1">
    <location>
        <begin position="54"/>
        <end position="69"/>
    </location>
</feature>
<comment type="caution">
    <text evidence="2">The sequence shown here is derived from an EMBL/GenBank/DDBJ whole genome shotgun (WGS) entry which is preliminary data.</text>
</comment>
<evidence type="ECO:0000313" key="2">
    <source>
        <dbReference type="EMBL" id="PAV19081.1"/>
    </source>
</evidence>
<name>A0A286UHK1_9AGAM</name>
<dbReference type="NCBIfam" id="TIGR01571">
    <property type="entry name" value="A_thal_Cys_rich"/>
    <property type="match status" value="1"/>
</dbReference>
<dbReference type="OrthoDB" id="1045822at2759"/>
<dbReference type="Pfam" id="PF04749">
    <property type="entry name" value="PLAC8"/>
    <property type="match status" value="1"/>
</dbReference>
<organism evidence="2 3">
    <name type="scientific">Pyrrhoderma noxium</name>
    <dbReference type="NCBI Taxonomy" id="2282107"/>
    <lineage>
        <taxon>Eukaryota</taxon>
        <taxon>Fungi</taxon>
        <taxon>Dikarya</taxon>
        <taxon>Basidiomycota</taxon>
        <taxon>Agaricomycotina</taxon>
        <taxon>Agaricomycetes</taxon>
        <taxon>Hymenochaetales</taxon>
        <taxon>Hymenochaetaceae</taxon>
        <taxon>Pyrrhoderma</taxon>
    </lineage>
</organism>
<dbReference type="Proteomes" id="UP000217199">
    <property type="component" value="Unassembled WGS sequence"/>
</dbReference>
<feature type="compositionally biased region" description="Low complexity" evidence="1">
    <location>
        <begin position="81"/>
        <end position="99"/>
    </location>
</feature>
<dbReference type="AlphaFoldDB" id="A0A286UHK1"/>
<dbReference type="PANTHER" id="PTHR15907">
    <property type="entry name" value="DUF614 FAMILY PROTEIN-RELATED"/>
    <property type="match status" value="1"/>
</dbReference>
<dbReference type="STRING" id="2282107.A0A286UHK1"/>
<feature type="region of interest" description="Disordered" evidence="1">
    <location>
        <begin position="27"/>
        <end position="110"/>
    </location>
</feature>
<dbReference type="InParanoid" id="A0A286UHK1"/>
<protein>
    <submittedName>
        <fullName evidence="2">PLAC8-domain-containing</fullName>
    </submittedName>
</protein>
<sequence length="264" mass="28705">MQSQQQPPKEIVTIAYPTSPAPSYTTAIPSHLAMGHPEPSPIPVSPGYVPPLYPSQSQAGQIPQVQMQQGGYPIPEHYSHPQMQQPQPQLQPQFQQQSQGEKGLSGPPGIPYQNVQPGGTPMMDPKNVKGLPRGPTGERDWSNGICDFTDDCGTCCLGWLCPCIVYAQNKSRIERLNQSGQPHPSGGDGFSTDCWLHCALTACLGAGWVLQIGSRGTIRERYRIGGDTCSDCMLAWCCAPCELTQEAQEIELEERALLGQPLTH</sequence>
<accession>A0A286UHK1</accession>
<evidence type="ECO:0000313" key="3">
    <source>
        <dbReference type="Proteomes" id="UP000217199"/>
    </source>
</evidence>
<dbReference type="EMBL" id="NBII01000005">
    <property type="protein sequence ID" value="PAV19081.1"/>
    <property type="molecule type" value="Genomic_DNA"/>
</dbReference>